<organism evidence="1 2">
    <name type="scientific">Melastoma candidum</name>
    <dbReference type="NCBI Taxonomy" id="119954"/>
    <lineage>
        <taxon>Eukaryota</taxon>
        <taxon>Viridiplantae</taxon>
        <taxon>Streptophyta</taxon>
        <taxon>Embryophyta</taxon>
        <taxon>Tracheophyta</taxon>
        <taxon>Spermatophyta</taxon>
        <taxon>Magnoliopsida</taxon>
        <taxon>eudicotyledons</taxon>
        <taxon>Gunneridae</taxon>
        <taxon>Pentapetalae</taxon>
        <taxon>rosids</taxon>
        <taxon>malvids</taxon>
        <taxon>Myrtales</taxon>
        <taxon>Melastomataceae</taxon>
        <taxon>Melastomatoideae</taxon>
        <taxon>Melastomateae</taxon>
        <taxon>Melastoma</taxon>
    </lineage>
</organism>
<dbReference type="Proteomes" id="UP001057402">
    <property type="component" value="Chromosome 4"/>
</dbReference>
<keyword evidence="2" id="KW-1185">Reference proteome</keyword>
<sequence length="189" mass="21364">MMMIIWSYGSDHSRKPCAQVDYELKQDRSKLLPKRMHCSDNSEAGEAEWIKQSRGRVFCMNDEPGIYKMWTLNGDSHELAVSRAFGDYCIKGFGLISVPDISLHRISLDQDHFVWDVVSNKEAVRIVSSVPDRQSPKRLVELAASALKCRRGIAKDDITVICLFLNPLQMQQHLDVPVDAASRKPSAAM</sequence>
<accession>A0ACB9R223</accession>
<evidence type="ECO:0000313" key="1">
    <source>
        <dbReference type="EMBL" id="KAI4372497.1"/>
    </source>
</evidence>
<proteinExistence type="predicted"/>
<name>A0ACB9R223_9MYRT</name>
<dbReference type="EMBL" id="CM042883">
    <property type="protein sequence ID" value="KAI4372497.1"/>
    <property type="molecule type" value="Genomic_DNA"/>
</dbReference>
<comment type="caution">
    <text evidence="1">The sequence shown here is derived from an EMBL/GenBank/DDBJ whole genome shotgun (WGS) entry which is preliminary data.</text>
</comment>
<protein>
    <submittedName>
        <fullName evidence="1">Uncharacterized protein</fullName>
    </submittedName>
</protein>
<evidence type="ECO:0000313" key="2">
    <source>
        <dbReference type="Proteomes" id="UP001057402"/>
    </source>
</evidence>
<gene>
    <name evidence="1" type="ORF">MLD38_010719</name>
</gene>
<reference evidence="2" key="1">
    <citation type="journal article" date="2023" name="Front. Plant Sci.">
        <title>Chromosomal-level genome assembly of Melastoma candidum provides insights into trichome evolution.</title>
        <authorList>
            <person name="Zhong Y."/>
            <person name="Wu W."/>
            <person name="Sun C."/>
            <person name="Zou P."/>
            <person name="Liu Y."/>
            <person name="Dai S."/>
            <person name="Zhou R."/>
        </authorList>
    </citation>
    <scope>NUCLEOTIDE SEQUENCE [LARGE SCALE GENOMIC DNA]</scope>
</reference>